<keyword evidence="3" id="KW-1185">Reference proteome</keyword>
<reference evidence="2" key="1">
    <citation type="submission" date="2009-08" db="EMBL/GenBank/DDBJ databases">
        <title>Annotation of Salpingoeca rosetta.</title>
        <authorList>
            <consortium name="The Broad Institute Genome Sequencing Platform"/>
            <person name="Russ C."/>
            <person name="Cuomo C."/>
            <person name="Burger G."/>
            <person name="Gray M.W."/>
            <person name="Holland P.W.H."/>
            <person name="King N."/>
            <person name="Lang F.B.F."/>
            <person name="Roger A.J."/>
            <person name="Ruiz-Trillo I."/>
            <person name="Young S.K."/>
            <person name="Zeng Q."/>
            <person name="Gargeya S."/>
            <person name="Alvarado L."/>
            <person name="Berlin A."/>
            <person name="Chapman S.B."/>
            <person name="Chen Z."/>
            <person name="Freedman E."/>
            <person name="Gellesch M."/>
            <person name="Goldberg J."/>
            <person name="Griggs A."/>
            <person name="Gujja S."/>
            <person name="Heilman E."/>
            <person name="Heiman D."/>
            <person name="Howarth C."/>
            <person name="Mehta T."/>
            <person name="Neiman D."/>
            <person name="Pearson M."/>
            <person name="Roberts A."/>
            <person name="Saif S."/>
            <person name="Shea T."/>
            <person name="Shenoy N."/>
            <person name="Sisk P."/>
            <person name="Stolte C."/>
            <person name="Sykes S."/>
            <person name="White J."/>
            <person name="Yandava C."/>
            <person name="Haas B."/>
            <person name="Nusbaum C."/>
            <person name="Birren B."/>
        </authorList>
    </citation>
    <scope>NUCLEOTIDE SEQUENCE [LARGE SCALE GENOMIC DNA]</scope>
    <source>
        <strain evidence="2">ATCC 50818</strain>
    </source>
</reference>
<proteinExistence type="predicted"/>
<accession>F2USI0</accession>
<evidence type="ECO:0000256" key="1">
    <source>
        <dbReference type="SAM" id="MobiDB-lite"/>
    </source>
</evidence>
<dbReference type="InParanoid" id="F2USI0"/>
<gene>
    <name evidence="2" type="ORF">PTSG_13133</name>
</gene>
<feature type="region of interest" description="Disordered" evidence="1">
    <location>
        <begin position="273"/>
        <end position="321"/>
    </location>
</feature>
<dbReference type="EMBL" id="GL832994">
    <property type="protein sequence ID" value="EGD81089.1"/>
    <property type="molecule type" value="Genomic_DNA"/>
</dbReference>
<dbReference type="Proteomes" id="UP000007799">
    <property type="component" value="Unassembled WGS sequence"/>
</dbReference>
<dbReference type="AlphaFoldDB" id="F2USI0"/>
<organism evidence="3">
    <name type="scientific">Salpingoeca rosetta (strain ATCC 50818 / BSB-021)</name>
    <dbReference type="NCBI Taxonomy" id="946362"/>
    <lineage>
        <taxon>Eukaryota</taxon>
        <taxon>Choanoflagellata</taxon>
        <taxon>Craspedida</taxon>
        <taxon>Salpingoecidae</taxon>
        <taxon>Salpingoeca</taxon>
    </lineage>
</organism>
<name>F2USI0_SALR5</name>
<evidence type="ECO:0000313" key="3">
    <source>
        <dbReference type="Proteomes" id="UP000007799"/>
    </source>
</evidence>
<protein>
    <submittedName>
        <fullName evidence="2">Uncharacterized protein</fullName>
    </submittedName>
</protein>
<evidence type="ECO:0000313" key="2">
    <source>
        <dbReference type="EMBL" id="EGD81089.1"/>
    </source>
</evidence>
<feature type="region of interest" description="Disordered" evidence="1">
    <location>
        <begin position="76"/>
        <end position="123"/>
    </location>
</feature>
<sequence>MLVQASAFPEHRLLELPRILRSIPDKVVEMMQRRVVFMFEEFFKSLSTQVHTALESARINLFSGDNAWQRTLEPAAVTPPSTNHRCSGGMNRRALPCDDHPQQQPTHPPPPMQQQQQRMHHHHHLQLNTFPNQPINQPTNPSPAAAGGSWLFAAGNRWRQHKLHFRLEAEAAEVRARRRGERERTCVLDGWMDEEQLWTHTSMVMVGTSNHSDAVISAATVITIAIDRTAAITLRPTPAPVWREADIAHVSRSDEEAPPRHVPVQDLSHQLRHAAGVQQRGRAGSASTTPGPKHAGQDIDVPDPRQPSSRPHETRQPRADTIVLENATTTTNVRNLTTFTCRDINATLFWLLGDPSTLYAYTADALPTCGGYATARAVPAVCWFCCWPARAAVPTSPKTTIDHVGGSFLVRNIHAEKRGRQRCLSLWLKSSALLSVHTTLVCDHGVRERTRRLRLTLLFCG</sequence>